<evidence type="ECO:0000313" key="4">
    <source>
        <dbReference type="Proteomes" id="UP001469553"/>
    </source>
</evidence>
<name>A0ABV0YS39_9TELE</name>
<evidence type="ECO:0000256" key="2">
    <source>
        <dbReference type="SAM" id="MobiDB-lite"/>
    </source>
</evidence>
<protein>
    <submittedName>
        <fullName evidence="3">Uncharacterized protein</fullName>
    </submittedName>
</protein>
<reference evidence="3 4" key="1">
    <citation type="submission" date="2021-06" db="EMBL/GenBank/DDBJ databases">
        <authorList>
            <person name="Palmer J.M."/>
        </authorList>
    </citation>
    <scope>NUCLEOTIDE SEQUENCE [LARGE SCALE GENOMIC DNA]</scope>
    <source>
        <strain evidence="3 4">AS_MEX2019</strain>
        <tissue evidence="3">Muscle</tissue>
    </source>
</reference>
<accession>A0ABV0YS39</accession>
<feature type="region of interest" description="Disordered" evidence="2">
    <location>
        <begin position="229"/>
        <end position="254"/>
    </location>
</feature>
<sequence length="278" mass="32238">MRQVFCSIMSVTTWEVAAGHFLITKERNSVLDENISDTVEIKKEWEDRQPQSIDEKQVELCIFQNEEQPLVKEETNTSLVTPAYKEIFHNGPELHQMMETKEELELEIVQIKEEQEDICCNLEGQILVKQECNTLKVTAAHEETSHREPELVKIEQEEPEPKQMIETKDGPEPWPVKEEQVQLYIFQDEEQLLVKQETDSFILTPTVQKDSSEPEKIKNHLLCSTCPEAENQHQQGRNQQDSGLNNDKEEPRLQTLLDAMNDNLKFGGPVSRTRVNKL</sequence>
<feature type="coiled-coil region" evidence="1">
    <location>
        <begin position="94"/>
        <end position="121"/>
    </location>
</feature>
<organism evidence="3 4">
    <name type="scientific">Ameca splendens</name>
    <dbReference type="NCBI Taxonomy" id="208324"/>
    <lineage>
        <taxon>Eukaryota</taxon>
        <taxon>Metazoa</taxon>
        <taxon>Chordata</taxon>
        <taxon>Craniata</taxon>
        <taxon>Vertebrata</taxon>
        <taxon>Euteleostomi</taxon>
        <taxon>Actinopterygii</taxon>
        <taxon>Neopterygii</taxon>
        <taxon>Teleostei</taxon>
        <taxon>Neoteleostei</taxon>
        <taxon>Acanthomorphata</taxon>
        <taxon>Ovalentaria</taxon>
        <taxon>Atherinomorphae</taxon>
        <taxon>Cyprinodontiformes</taxon>
        <taxon>Goodeidae</taxon>
        <taxon>Ameca</taxon>
    </lineage>
</organism>
<keyword evidence="4" id="KW-1185">Reference proteome</keyword>
<feature type="compositionally biased region" description="Polar residues" evidence="2">
    <location>
        <begin position="232"/>
        <end position="245"/>
    </location>
</feature>
<dbReference type="EMBL" id="JAHRIP010040429">
    <property type="protein sequence ID" value="MEQ2296669.1"/>
    <property type="molecule type" value="Genomic_DNA"/>
</dbReference>
<gene>
    <name evidence="3" type="ORF">AMECASPLE_026955</name>
</gene>
<keyword evidence="1" id="KW-0175">Coiled coil</keyword>
<evidence type="ECO:0000313" key="3">
    <source>
        <dbReference type="EMBL" id="MEQ2296669.1"/>
    </source>
</evidence>
<dbReference type="Proteomes" id="UP001469553">
    <property type="component" value="Unassembled WGS sequence"/>
</dbReference>
<proteinExistence type="predicted"/>
<comment type="caution">
    <text evidence="3">The sequence shown here is derived from an EMBL/GenBank/DDBJ whole genome shotgun (WGS) entry which is preliminary data.</text>
</comment>
<evidence type="ECO:0000256" key="1">
    <source>
        <dbReference type="SAM" id="Coils"/>
    </source>
</evidence>